<dbReference type="InterPro" id="IPR005888">
    <property type="entry name" value="dTDP_Gluc_deHydtase"/>
</dbReference>
<evidence type="ECO:0000256" key="6">
    <source>
        <dbReference type="ARBA" id="ARBA00023027"/>
    </source>
</evidence>
<dbReference type="EMBL" id="AP017424">
    <property type="protein sequence ID" value="BAU83192.1"/>
    <property type="molecule type" value="Genomic_DNA"/>
</dbReference>
<dbReference type="InterPro" id="IPR016040">
    <property type="entry name" value="NAD(P)-bd_dom"/>
</dbReference>
<dbReference type="KEGG" id="slau:SLA_2262"/>
<proteinExistence type="inferred from homology"/>
<accession>A0A169NDH1</accession>
<evidence type="ECO:0000256" key="1">
    <source>
        <dbReference type="ARBA" id="ARBA00001539"/>
    </source>
</evidence>
<dbReference type="GO" id="GO:0009225">
    <property type="term" value="P:nucleotide-sugar metabolic process"/>
    <property type="evidence" value="ECO:0007669"/>
    <property type="project" value="InterPro"/>
</dbReference>
<dbReference type="PANTHER" id="PTHR43000">
    <property type="entry name" value="DTDP-D-GLUCOSE 4,6-DEHYDRATASE-RELATED"/>
    <property type="match status" value="1"/>
</dbReference>
<feature type="domain" description="NAD(P)-binding" evidence="10">
    <location>
        <begin position="106"/>
        <end position="408"/>
    </location>
</feature>
<dbReference type="Pfam" id="PF16363">
    <property type="entry name" value="GDP_Man_Dehyd"/>
    <property type="match status" value="1"/>
</dbReference>
<dbReference type="EC" id="4.2.1.46" evidence="4 8"/>
<evidence type="ECO:0000313" key="11">
    <source>
        <dbReference type="EMBL" id="BAU83192.1"/>
    </source>
</evidence>
<dbReference type="AlphaFoldDB" id="A0A169NDH1"/>
<gene>
    <name evidence="11" type="ORF">SLA_2262</name>
</gene>
<evidence type="ECO:0000256" key="9">
    <source>
        <dbReference type="SAM" id="MobiDB-lite"/>
    </source>
</evidence>
<evidence type="ECO:0000256" key="5">
    <source>
        <dbReference type="ARBA" id="ARBA00016977"/>
    </source>
</evidence>
<dbReference type="GO" id="GO:0008460">
    <property type="term" value="F:dTDP-glucose 4,6-dehydratase activity"/>
    <property type="evidence" value="ECO:0007669"/>
    <property type="project" value="UniProtKB-EC"/>
</dbReference>
<feature type="region of interest" description="Disordered" evidence="9">
    <location>
        <begin position="1"/>
        <end position="96"/>
    </location>
</feature>
<dbReference type="InterPro" id="IPR036291">
    <property type="entry name" value="NAD(P)-bd_dom_sf"/>
</dbReference>
<comment type="similarity">
    <text evidence="3 8">Belongs to the NAD(P)-dependent epimerase/dehydratase family. dTDP-glucose dehydratase subfamily.</text>
</comment>
<sequence>MIGHNRDPVPPASKIPRMAGSLRQRRGRGRVPREPDRSHFPDSSHSRSQGRPQDRLATVSPPSPPRPSPDPFRYAAGTPPRPRAVRAAPPPHRRDTPRMGLLMRILVTGGAGFIGSQFVRALLSEELPSGRDARVTVLDNLTYSGNEANLAPVADLPGYTFVRGDIRDPGTVDEAVRGQDAVVHFAAESHVDRSILDSAPFVTTNVLGTQTLLDAARRHGVGRFVHVSTDEVYGSIAEGSWTEDWPLAPNSPYSASKAGSDLLALSYHRTHGMDVVVTRCSNNYGQYHFPEKMIPLFTTNLLDGKKVPLYGEGLNVRDWLHVSDHCRGIELVLRDGRAGEIYHIGGGTEVTNKELTGLLLDACGAGWDMVEHVEDRKGHDLRYSLSIGKIQEELGYAPRVSFAAGLADTVQWYRDNRAWWEPLKAKAALA</sequence>
<evidence type="ECO:0000259" key="10">
    <source>
        <dbReference type="Pfam" id="PF16363"/>
    </source>
</evidence>
<dbReference type="PROSITE" id="PS00061">
    <property type="entry name" value="ADH_SHORT"/>
    <property type="match status" value="1"/>
</dbReference>
<dbReference type="SUPFAM" id="SSF51735">
    <property type="entry name" value="NAD(P)-binding Rossmann-fold domains"/>
    <property type="match status" value="1"/>
</dbReference>
<protein>
    <recommendedName>
        <fullName evidence="5 8">dTDP-glucose 4,6-dehydratase</fullName>
        <ecNumber evidence="4 8">4.2.1.46</ecNumber>
    </recommendedName>
</protein>
<dbReference type="NCBIfam" id="TIGR01181">
    <property type="entry name" value="dTDP_gluc_dehyt"/>
    <property type="match status" value="1"/>
</dbReference>
<feature type="compositionally biased region" description="Pro residues" evidence="9">
    <location>
        <begin position="61"/>
        <end position="70"/>
    </location>
</feature>
<keyword evidence="12" id="KW-1185">Reference proteome</keyword>
<name>A0A169NDH1_STRLU</name>
<evidence type="ECO:0000256" key="2">
    <source>
        <dbReference type="ARBA" id="ARBA00001911"/>
    </source>
</evidence>
<feature type="compositionally biased region" description="Basic and acidic residues" evidence="9">
    <location>
        <begin position="31"/>
        <end position="45"/>
    </location>
</feature>
<dbReference type="Gene3D" id="3.40.50.720">
    <property type="entry name" value="NAD(P)-binding Rossmann-like Domain"/>
    <property type="match status" value="1"/>
</dbReference>
<evidence type="ECO:0000313" key="12">
    <source>
        <dbReference type="Proteomes" id="UP000217676"/>
    </source>
</evidence>
<comment type="cofactor">
    <cofactor evidence="2 8">
        <name>NAD(+)</name>
        <dbReference type="ChEBI" id="CHEBI:57540"/>
    </cofactor>
</comment>
<dbReference type="InterPro" id="IPR020904">
    <property type="entry name" value="Sc_DH/Rdtase_CS"/>
</dbReference>
<evidence type="ECO:0000256" key="7">
    <source>
        <dbReference type="ARBA" id="ARBA00023239"/>
    </source>
</evidence>
<evidence type="ECO:0000256" key="4">
    <source>
        <dbReference type="ARBA" id="ARBA00011990"/>
    </source>
</evidence>
<evidence type="ECO:0000256" key="8">
    <source>
        <dbReference type="RuleBase" id="RU004473"/>
    </source>
</evidence>
<keyword evidence="7 8" id="KW-0456">Lyase</keyword>
<organism evidence="11 12">
    <name type="scientific">Streptomyces laurentii</name>
    <dbReference type="NCBI Taxonomy" id="39478"/>
    <lineage>
        <taxon>Bacteria</taxon>
        <taxon>Bacillati</taxon>
        <taxon>Actinomycetota</taxon>
        <taxon>Actinomycetes</taxon>
        <taxon>Kitasatosporales</taxon>
        <taxon>Streptomycetaceae</taxon>
        <taxon>Streptomyces</taxon>
    </lineage>
</organism>
<evidence type="ECO:0000256" key="3">
    <source>
        <dbReference type="ARBA" id="ARBA00008178"/>
    </source>
</evidence>
<dbReference type="CDD" id="cd05246">
    <property type="entry name" value="dTDP_GD_SDR_e"/>
    <property type="match status" value="1"/>
</dbReference>
<comment type="catalytic activity">
    <reaction evidence="1 8">
        <text>dTDP-alpha-D-glucose = dTDP-4-dehydro-6-deoxy-alpha-D-glucose + H2O</text>
        <dbReference type="Rhea" id="RHEA:17221"/>
        <dbReference type="ChEBI" id="CHEBI:15377"/>
        <dbReference type="ChEBI" id="CHEBI:57477"/>
        <dbReference type="ChEBI" id="CHEBI:57649"/>
        <dbReference type="EC" id="4.2.1.46"/>
    </reaction>
</comment>
<reference evidence="11 12" key="1">
    <citation type="journal article" date="2016" name="Genome Announc.">
        <title>Complete Genome Sequence of Thiostrepton-Producing Streptomyces laurentii ATCC 31255.</title>
        <authorList>
            <person name="Doi K."/>
            <person name="Fujino Y."/>
            <person name="Nagayoshi Y."/>
            <person name="Ohshima T."/>
            <person name="Ogata S."/>
        </authorList>
    </citation>
    <scope>NUCLEOTIDE SEQUENCE [LARGE SCALE GENOMIC DNA]</scope>
    <source>
        <strain evidence="11 12">ATCC 31255</strain>
    </source>
</reference>
<dbReference type="Proteomes" id="UP000217676">
    <property type="component" value="Chromosome"/>
</dbReference>
<dbReference type="Gene3D" id="3.90.25.10">
    <property type="entry name" value="UDP-galactose 4-epimerase, domain 1"/>
    <property type="match status" value="1"/>
</dbReference>
<keyword evidence="6" id="KW-0520">NAD</keyword>